<evidence type="ECO:0000256" key="5">
    <source>
        <dbReference type="ARBA" id="ARBA00023136"/>
    </source>
</evidence>
<dbReference type="AlphaFoldDB" id="A0A2V3VHY4"/>
<dbReference type="EMBL" id="QJJQ01000027">
    <property type="protein sequence ID" value="PXW80438.1"/>
    <property type="molecule type" value="Genomic_DNA"/>
</dbReference>
<dbReference type="GO" id="GO:0022857">
    <property type="term" value="F:transmembrane transporter activity"/>
    <property type="evidence" value="ECO:0007669"/>
    <property type="project" value="InterPro"/>
</dbReference>
<feature type="transmembrane region" description="Helical" evidence="6">
    <location>
        <begin position="7"/>
        <end position="33"/>
    </location>
</feature>
<evidence type="ECO:0000256" key="3">
    <source>
        <dbReference type="ARBA" id="ARBA00022692"/>
    </source>
</evidence>
<gene>
    <name evidence="7" type="ORF">DFR56_1278</name>
</gene>
<dbReference type="RefSeq" id="WP_244916614.1">
    <property type="nucleotide sequence ID" value="NZ_JBHUHB010000001.1"/>
</dbReference>
<keyword evidence="3 6" id="KW-0812">Transmembrane</keyword>
<feature type="transmembrane region" description="Helical" evidence="6">
    <location>
        <begin position="249"/>
        <end position="267"/>
    </location>
</feature>
<dbReference type="InterPro" id="IPR036259">
    <property type="entry name" value="MFS_trans_sf"/>
</dbReference>
<accession>A0A2V3VHY4</accession>
<organism evidence="7 8">
    <name type="scientific">Pseudogracilibacillus auburnensis</name>
    <dbReference type="NCBI Taxonomy" id="1494959"/>
    <lineage>
        <taxon>Bacteria</taxon>
        <taxon>Bacillati</taxon>
        <taxon>Bacillota</taxon>
        <taxon>Bacilli</taxon>
        <taxon>Bacillales</taxon>
        <taxon>Bacillaceae</taxon>
        <taxon>Pseudogracilibacillus</taxon>
    </lineage>
</organism>
<evidence type="ECO:0000256" key="6">
    <source>
        <dbReference type="SAM" id="Phobius"/>
    </source>
</evidence>
<feature type="transmembrane region" description="Helical" evidence="6">
    <location>
        <begin position="98"/>
        <end position="119"/>
    </location>
</feature>
<feature type="transmembrane region" description="Helical" evidence="6">
    <location>
        <begin position="216"/>
        <end position="237"/>
    </location>
</feature>
<reference evidence="7 8" key="1">
    <citation type="submission" date="2018-05" db="EMBL/GenBank/DDBJ databases">
        <title>Genomic Encyclopedia of Type Strains, Phase IV (KMG-IV): sequencing the most valuable type-strain genomes for metagenomic binning, comparative biology and taxonomic classification.</title>
        <authorList>
            <person name="Goeker M."/>
        </authorList>
    </citation>
    <scope>NUCLEOTIDE SEQUENCE [LARGE SCALE GENOMIC DNA]</scope>
    <source>
        <strain evidence="7 8">DSM 28556</strain>
    </source>
</reference>
<dbReference type="PANTHER" id="PTHR23513:SF19">
    <property type="entry name" value="MAJOR FACILITATOR SUPERFAMILY (MFS) PROFILE DOMAIN-CONTAINING PROTEIN"/>
    <property type="match status" value="1"/>
</dbReference>
<evidence type="ECO:0000313" key="7">
    <source>
        <dbReference type="EMBL" id="PXW80438.1"/>
    </source>
</evidence>
<dbReference type="SUPFAM" id="SSF103473">
    <property type="entry name" value="MFS general substrate transporter"/>
    <property type="match status" value="1"/>
</dbReference>
<name>A0A2V3VHY4_9BACI</name>
<keyword evidence="5 6" id="KW-0472">Membrane</keyword>
<feature type="transmembrane region" description="Helical" evidence="6">
    <location>
        <begin position="69"/>
        <end position="92"/>
    </location>
</feature>
<feature type="transmembrane region" description="Helical" evidence="6">
    <location>
        <begin position="279"/>
        <end position="295"/>
    </location>
</feature>
<evidence type="ECO:0000256" key="1">
    <source>
        <dbReference type="ARBA" id="ARBA00004651"/>
    </source>
</evidence>
<comment type="caution">
    <text evidence="7">The sequence shown here is derived from an EMBL/GenBank/DDBJ whole genome shotgun (WGS) entry which is preliminary data.</text>
</comment>
<feature type="transmembrane region" description="Helical" evidence="6">
    <location>
        <begin position="140"/>
        <end position="159"/>
    </location>
</feature>
<dbReference type="GO" id="GO:0005886">
    <property type="term" value="C:plasma membrane"/>
    <property type="evidence" value="ECO:0007669"/>
    <property type="project" value="UniProtKB-SubCell"/>
</dbReference>
<evidence type="ECO:0000256" key="4">
    <source>
        <dbReference type="ARBA" id="ARBA00022989"/>
    </source>
</evidence>
<feature type="transmembrane region" description="Helical" evidence="6">
    <location>
        <begin position="165"/>
        <end position="186"/>
    </location>
</feature>
<comment type="subcellular location">
    <subcellularLocation>
        <location evidence="1">Cell membrane</location>
        <topology evidence="1">Multi-pass membrane protein</topology>
    </subcellularLocation>
</comment>
<dbReference type="Proteomes" id="UP000247978">
    <property type="component" value="Unassembled WGS sequence"/>
</dbReference>
<sequence length="297" mass="33043">MNRNYSLLLLGQSFANIGDVLYMVSIISTIFVLTGSATAASFVPFTITSSMFVSSLLTPLLIGKVNLKWLMAGSQIGKTILLVTLGFILISITISNYYLIFLIIGLIAIFDGCASPIMQTLIPHYVKTEYLVRANGMAETVIQMIQAVMWFLGSLFLVILSSHQLIWLVGGFFIFSSILLCFLENVSHQTTESKGKLEQIKKGWKTLSNTPVLRKIALMNFFETISGTVWIAAILYVFVSDALQVDKKWWGFINGAFFLGLILGSIYCFRYTSFVEKKFGAFIFVGSIGSFFSHINV</sequence>
<dbReference type="InterPro" id="IPR011701">
    <property type="entry name" value="MFS"/>
</dbReference>
<keyword evidence="4 6" id="KW-1133">Transmembrane helix</keyword>
<protein>
    <submittedName>
        <fullName evidence="7">MFS transporter</fullName>
    </submittedName>
</protein>
<proteinExistence type="predicted"/>
<keyword evidence="8" id="KW-1185">Reference proteome</keyword>
<dbReference type="Gene3D" id="1.20.1250.20">
    <property type="entry name" value="MFS general substrate transporter like domains"/>
    <property type="match status" value="1"/>
</dbReference>
<keyword evidence="2" id="KW-1003">Cell membrane</keyword>
<evidence type="ECO:0000256" key="2">
    <source>
        <dbReference type="ARBA" id="ARBA00022475"/>
    </source>
</evidence>
<dbReference type="Pfam" id="PF07690">
    <property type="entry name" value="MFS_1"/>
    <property type="match status" value="1"/>
</dbReference>
<dbReference type="PANTHER" id="PTHR23513">
    <property type="entry name" value="INTEGRAL MEMBRANE EFFLUX PROTEIN-RELATED"/>
    <property type="match status" value="1"/>
</dbReference>
<evidence type="ECO:0000313" key="8">
    <source>
        <dbReference type="Proteomes" id="UP000247978"/>
    </source>
</evidence>